<feature type="transmembrane region" description="Helical" evidence="1">
    <location>
        <begin position="97"/>
        <end position="119"/>
    </location>
</feature>
<protein>
    <submittedName>
        <fullName evidence="2">Steroid 5-alpha reductase</fullName>
    </submittedName>
</protein>
<dbReference type="PROSITE" id="PS50244">
    <property type="entry name" value="S5A_REDUCTASE"/>
    <property type="match status" value="1"/>
</dbReference>
<dbReference type="EMBL" id="JWJD01000003">
    <property type="protein sequence ID" value="KIH76717.1"/>
    <property type="molecule type" value="Genomic_DNA"/>
</dbReference>
<dbReference type="Gene3D" id="1.20.120.1630">
    <property type="match status" value="1"/>
</dbReference>
<comment type="caution">
    <text evidence="2">The sequence shown here is derived from an EMBL/GenBank/DDBJ whole genome shotgun (WGS) entry which is preliminary data.</text>
</comment>
<reference evidence="2 3" key="1">
    <citation type="submission" date="2014-12" db="EMBL/GenBank/DDBJ databases">
        <title>Genomes of Geoalkalibacter ferrihydriticus and Geoalkalibacter subterraneus, two haloalkaliphilic metal-reducing members of the Geobacteraceae.</title>
        <authorList>
            <person name="Badalamenti J.P."/>
            <person name="Torres C.I."/>
            <person name="Krajmalnik-Brown R."/>
            <person name="Bond D.R."/>
        </authorList>
    </citation>
    <scope>NUCLEOTIDE SEQUENCE [LARGE SCALE GENOMIC DNA]</scope>
    <source>
        <strain evidence="2 3">DSM 17813</strain>
    </source>
</reference>
<dbReference type="AlphaFoldDB" id="A0A0C2HVD4"/>
<feature type="transmembrane region" description="Helical" evidence="1">
    <location>
        <begin position="26"/>
        <end position="43"/>
    </location>
</feature>
<dbReference type="PANTHER" id="PTHR32251">
    <property type="entry name" value="3-OXO-5-ALPHA-STEROID 4-DEHYDROGENASE"/>
    <property type="match status" value="1"/>
</dbReference>
<gene>
    <name evidence="2" type="ORF">GFER_10285</name>
</gene>
<sequence>MLLLAFMTLVFLLALRLKDNSIVDVAYGLAFVLVGWSSYLIYGSGHGRQLLMLGLVTLWGLRLAGHIRLRKRGEAGEDFRYRQWRREWGKTFVWRSFLQIFMLQGGVVFVVGLPLMLVISQPGGPLGLLDLLGVGIWLFGFGFETLGDWQLLRFKQNPANKGRIIQSGLWRFTRHPNYFGEATLWWGIWLIALGAPYGAIAILSPLLIDFLLLKVSGIPMLETKYREHPEFAAYRQRTNAFFPWPPKAGNGE</sequence>
<dbReference type="Proteomes" id="UP000035068">
    <property type="component" value="Unassembled WGS sequence"/>
</dbReference>
<name>A0A0C2HVD4_9BACT</name>
<evidence type="ECO:0000256" key="1">
    <source>
        <dbReference type="SAM" id="Phobius"/>
    </source>
</evidence>
<feature type="transmembrane region" description="Helical" evidence="1">
    <location>
        <begin position="184"/>
        <end position="212"/>
    </location>
</feature>
<accession>A0A0C2HVD4</accession>
<dbReference type="PANTHER" id="PTHR32251:SF17">
    <property type="entry name" value="STEROID 5-ALPHA REDUCTASE C-TERMINAL DOMAIN-CONTAINING PROTEIN"/>
    <property type="match status" value="1"/>
</dbReference>
<evidence type="ECO:0000313" key="3">
    <source>
        <dbReference type="Proteomes" id="UP000035068"/>
    </source>
</evidence>
<feature type="transmembrane region" description="Helical" evidence="1">
    <location>
        <begin position="126"/>
        <end position="143"/>
    </location>
</feature>
<organism evidence="2 3">
    <name type="scientific">Geoalkalibacter ferrihydriticus DSM 17813</name>
    <dbReference type="NCBI Taxonomy" id="1121915"/>
    <lineage>
        <taxon>Bacteria</taxon>
        <taxon>Pseudomonadati</taxon>
        <taxon>Thermodesulfobacteriota</taxon>
        <taxon>Desulfuromonadia</taxon>
        <taxon>Desulfuromonadales</taxon>
        <taxon>Geoalkalibacteraceae</taxon>
        <taxon>Geoalkalibacter</taxon>
    </lineage>
</organism>
<proteinExistence type="predicted"/>
<keyword evidence="1" id="KW-0812">Transmembrane</keyword>
<evidence type="ECO:0000313" key="2">
    <source>
        <dbReference type="EMBL" id="KIH76717.1"/>
    </source>
</evidence>
<dbReference type="GO" id="GO:0016020">
    <property type="term" value="C:membrane"/>
    <property type="evidence" value="ECO:0007669"/>
    <property type="project" value="TreeGrafter"/>
</dbReference>
<dbReference type="InterPro" id="IPR010721">
    <property type="entry name" value="UstE-like"/>
</dbReference>
<keyword evidence="3" id="KW-1185">Reference proteome</keyword>
<keyword evidence="1" id="KW-0472">Membrane</keyword>
<dbReference type="Pfam" id="PF06966">
    <property type="entry name" value="DUF1295"/>
    <property type="match status" value="1"/>
</dbReference>
<keyword evidence="1" id="KW-1133">Transmembrane helix</keyword>